<keyword evidence="9" id="KW-0547">Nucleotide-binding</keyword>
<evidence type="ECO:0000256" key="18">
    <source>
        <dbReference type="ARBA" id="ARBA00030649"/>
    </source>
</evidence>
<evidence type="ECO:0000256" key="11">
    <source>
        <dbReference type="ARBA" id="ARBA00022840"/>
    </source>
</evidence>
<protein>
    <recommendedName>
        <fullName evidence="5">H(+)-transporting two-sector ATPase</fullName>
        <ecNumber evidence="5">7.1.2.2</ecNumber>
    </recommendedName>
    <alternativeName>
        <fullName evidence="18">Mitochondrial protein YMF19</fullName>
    </alternativeName>
</protein>
<dbReference type="AlphaFoldDB" id="A0A2P6P159"/>
<feature type="transmembrane region" description="Helical" evidence="21">
    <location>
        <begin position="122"/>
        <end position="144"/>
    </location>
</feature>
<comment type="similarity">
    <text evidence="3">Belongs to the ATPase protein YMF19 family.</text>
</comment>
<dbReference type="PANTHER" id="PTHR36816">
    <property type="entry name" value="ATP SYNTHASE PROTEIN YMF19"/>
    <property type="match status" value="1"/>
</dbReference>
<evidence type="ECO:0000256" key="5">
    <source>
        <dbReference type="ARBA" id="ARBA00012473"/>
    </source>
</evidence>
<reference evidence="23 24" key="1">
    <citation type="journal article" date="2018" name="Nat. Genet.">
        <title>The Rosa genome provides new insights in the design of modern roses.</title>
        <authorList>
            <person name="Bendahmane M."/>
        </authorList>
    </citation>
    <scope>NUCLEOTIDE SEQUENCE [LARGE SCALE GENOMIC DNA]</scope>
    <source>
        <strain evidence="24">cv. Old Blush</strain>
    </source>
</reference>
<evidence type="ECO:0000313" key="24">
    <source>
        <dbReference type="Proteomes" id="UP000238479"/>
    </source>
</evidence>
<keyword evidence="16 21" id="KW-0472">Membrane</keyword>
<evidence type="ECO:0000256" key="19">
    <source>
        <dbReference type="ARBA" id="ARBA00048383"/>
    </source>
</evidence>
<evidence type="ECO:0000256" key="4">
    <source>
        <dbReference type="ARBA" id="ARBA00011648"/>
    </source>
</evidence>
<dbReference type="EMBL" id="PDCK01000047">
    <property type="protein sequence ID" value="PRQ15663.1"/>
    <property type="molecule type" value="Genomic_DNA"/>
</dbReference>
<dbReference type="EC" id="7.1.2.2" evidence="5"/>
<dbReference type="PANTHER" id="PTHR36816:SF1">
    <property type="entry name" value="ATP SYNTHASE PROTEIN YMF19"/>
    <property type="match status" value="1"/>
</dbReference>
<dbReference type="InterPro" id="IPR003319">
    <property type="entry name" value="YMF19-like_N"/>
</dbReference>
<feature type="coiled-coil region" evidence="20">
    <location>
        <begin position="206"/>
        <end position="264"/>
    </location>
</feature>
<evidence type="ECO:0000313" key="23">
    <source>
        <dbReference type="EMBL" id="PRQ15663.1"/>
    </source>
</evidence>
<evidence type="ECO:0000256" key="1">
    <source>
        <dbReference type="ARBA" id="ARBA00003096"/>
    </source>
</evidence>
<evidence type="ECO:0000256" key="21">
    <source>
        <dbReference type="SAM" id="Phobius"/>
    </source>
</evidence>
<keyword evidence="6" id="KW-0813">Transport</keyword>
<dbReference type="GO" id="GO:0045259">
    <property type="term" value="C:proton-transporting ATP synthase complex"/>
    <property type="evidence" value="ECO:0007669"/>
    <property type="project" value="UniProtKB-KW"/>
</dbReference>
<dbReference type="GO" id="GO:0031966">
    <property type="term" value="C:mitochondrial membrane"/>
    <property type="evidence" value="ECO:0007669"/>
    <property type="project" value="UniProtKB-SubCell"/>
</dbReference>
<evidence type="ECO:0000256" key="14">
    <source>
        <dbReference type="ARBA" id="ARBA00023065"/>
    </source>
</evidence>
<comment type="subunit">
    <text evidence="4">F-type ATPases have 2 components, CF(1) - the catalytic core - and CF(0) - the membrane proton channel. CF(1) has five subunits: alpha(3), beta(3), gamma(1), delta(1), epsilon(1). CF(0) has three main subunits: a, b and c.</text>
</comment>
<keyword evidence="20" id="KW-0175">Coiled coil</keyword>
<keyword evidence="14" id="KW-0406">Ion transport</keyword>
<comment type="subcellular location">
    <subcellularLocation>
        <location evidence="2">Mitochondrion membrane</location>
        <topology evidence="2">Single-pass membrane protein</topology>
    </subcellularLocation>
</comment>
<comment type="catalytic activity">
    <reaction evidence="19">
        <text>ATP + H2O + 4 H(+)(in) = ADP + phosphate + 5 H(+)(out)</text>
        <dbReference type="Rhea" id="RHEA:57720"/>
        <dbReference type="ChEBI" id="CHEBI:15377"/>
        <dbReference type="ChEBI" id="CHEBI:15378"/>
        <dbReference type="ChEBI" id="CHEBI:30616"/>
        <dbReference type="ChEBI" id="CHEBI:43474"/>
        <dbReference type="ChEBI" id="CHEBI:456216"/>
        <dbReference type="EC" id="7.1.2.2"/>
    </reaction>
</comment>
<evidence type="ECO:0000256" key="8">
    <source>
        <dbReference type="ARBA" id="ARBA00022692"/>
    </source>
</evidence>
<dbReference type="Proteomes" id="UP000238479">
    <property type="component" value="Mitochondrion MT"/>
</dbReference>
<name>A0A2P6P159_ROSCH</name>
<keyword evidence="10" id="KW-0375">Hydrogen ion transport</keyword>
<evidence type="ECO:0000256" key="7">
    <source>
        <dbReference type="ARBA" id="ARBA00022547"/>
    </source>
</evidence>
<keyword evidence="7" id="KW-0138">CF(0)</keyword>
<accession>A0A2P6P159</accession>
<dbReference type="Gramene" id="PRQ15663">
    <property type="protein sequence ID" value="PRQ15663"/>
    <property type="gene ID" value="RchiOBHm_MTg0499211"/>
</dbReference>
<dbReference type="Pfam" id="PF02326">
    <property type="entry name" value="YMF19"/>
    <property type="match status" value="1"/>
</dbReference>
<evidence type="ECO:0000259" key="22">
    <source>
        <dbReference type="Pfam" id="PF02326"/>
    </source>
</evidence>
<evidence type="ECO:0000256" key="13">
    <source>
        <dbReference type="ARBA" id="ARBA00022989"/>
    </source>
</evidence>
<keyword evidence="23" id="KW-0378">Hydrolase</keyword>
<feature type="transmembrane region" description="Helical" evidence="21">
    <location>
        <begin position="7"/>
        <end position="27"/>
    </location>
</feature>
<evidence type="ECO:0000256" key="17">
    <source>
        <dbReference type="ARBA" id="ARBA00023310"/>
    </source>
</evidence>
<evidence type="ECO:0000256" key="6">
    <source>
        <dbReference type="ARBA" id="ARBA00022448"/>
    </source>
</evidence>
<organism evidence="23 24">
    <name type="scientific">Rosa chinensis</name>
    <name type="common">China rose</name>
    <dbReference type="NCBI Taxonomy" id="74649"/>
    <lineage>
        <taxon>Eukaryota</taxon>
        <taxon>Viridiplantae</taxon>
        <taxon>Streptophyta</taxon>
        <taxon>Embryophyta</taxon>
        <taxon>Tracheophyta</taxon>
        <taxon>Spermatophyta</taxon>
        <taxon>Magnoliopsida</taxon>
        <taxon>eudicotyledons</taxon>
        <taxon>Gunneridae</taxon>
        <taxon>Pentapetalae</taxon>
        <taxon>rosids</taxon>
        <taxon>fabids</taxon>
        <taxon>Rosales</taxon>
        <taxon>Rosaceae</taxon>
        <taxon>Rosoideae</taxon>
        <taxon>Rosoideae incertae sedis</taxon>
        <taxon>Rosa</taxon>
    </lineage>
</organism>
<evidence type="ECO:0000256" key="9">
    <source>
        <dbReference type="ARBA" id="ARBA00022741"/>
    </source>
</evidence>
<keyword evidence="13 21" id="KW-1133">Transmembrane helix</keyword>
<evidence type="ECO:0000256" key="10">
    <source>
        <dbReference type="ARBA" id="ARBA00022781"/>
    </source>
</evidence>
<dbReference type="InterPro" id="IPR044975">
    <property type="entry name" value="YMF19-like"/>
</dbReference>
<evidence type="ECO:0000256" key="16">
    <source>
        <dbReference type="ARBA" id="ARBA00023136"/>
    </source>
</evidence>
<evidence type="ECO:0000256" key="2">
    <source>
        <dbReference type="ARBA" id="ARBA00004304"/>
    </source>
</evidence>
<sequence length="284" mass="31962">MPQLDKFTYFTQFFWSCLFLFTFYIPICNDGDGFLGISRILKLRNRLVSQRGNNTRSNDPNSLEEILRKGFSTGVSYMYSSLFEVAKWCNVVDLLGKGNKMRWDYSSLFEVAKWCNAIFRRFIFLSFLAKGLCALFSTFFCLLLSPEWSGWELIPAAVHPLLYLSIGPGLGPDAPPAPVPAVIPDLNGAPPPLIPDLNAPDQAGLAEEIEATWAALRDTQEALERQEAELSAFEAQLNHERQQSAKMEREFRALTARIEWQEERQALLLQQLAQASGGALSESP</sequence>
<keyword evidence="11" id="KW-0067">ATP-binding</keyword>
<dbReference type="GO" id="GO:0016787">
    <property type="term" value="F:hydrolase activity"/>
    <property type="evidence" value="ECO:0007669"/>
    <property type="project" value="UniProtKB-KW"/>
</dbReference>
<keyword evidence="12" id="KW-1278">Translocase</keyword>
<proteinExistence type="inferred from homology"/>
<dbReference type="GO" id="GO:0006754">
    <property type="term" value="P:ATP biosynthetic process"/>
    <property type="evidence" value="ECO:0007669"/>
    <property type="project" value="UniProtKB-KW"/>
</dbReference>
<feature type="domain" description="ATP synthase YMF19-like N-terminal" evidence="22">
    <location>
        <begin position="2"/>
        <end position="82"/>
    </location>
</feature>
<dbReference type="GO" id="GO:1902600">
    <property type="term" value="P:proton transmembrane transport"/>
    <property type="evidence" value="ECO:0007669"/>
    <property type="project" value="UniProtKB-KW"/>
</dbReference>
<evidence type="ECO:0000256" key="15">
    <source>
        <dbReference type="ARBA" id="ARBA00023128"/>
    </source>
</evidence>
<gene>
    <name evidence="23" type="ORF">RchiOBHm_MTg0499211</name>
</gene>
<evidence type="ECO:0000256" key="20">
    <source>
        <dbReference type="SAM" id="Coils"/>
    </source>
</evidence>
<keyword evidence="17" id="KW-0066">ATP synthesis</keyword>
<comment type="function">
    <text evidence="1">This is one of the chains of the nonenzymatic component (CF(0) subunit) of the mitochondrial ATPase complex.</text>
</comment>
<keyword evidence="15 23" id="KW-0496">Mitochondrion</keyword>
<geneLocation type="mitochondrion" evidence="23"/>
<comment type="caution">
    <text evidence="23">The sequence shown here is derived from an EMBL/GenBank/DDBJ whole genome shotgun (WGS) entry which is preliminary data.</text>
</comment>
<keyword evidence="24" id="KW-1185">Reference proteome</keyword>
<dbReference type="GO" id="GO:0005524">
    <property type="term" value="F:ATP binding"/>
    <property type="evidence" value="ECO:0007669"/>
    <property type="project" value="UniProtKB-KW"/>
</dbReference>
<evidence type="ECO:0000256" key="3">
    <source>
        <dbReference type="ARBA" id="ARBA00010946"/>
    </source>
</evidence>
<evidence type="ECO:0000256" key="12">
    <source>
        <dbReference type="ARBA" id="ARBA00022967"/>
    </source>
</evidence>
<keyword evidence="8 21" id="KW-0812">Transmembrane</keyword>
<dbReference type="STRING" id="74649.A0A2P6P159"/>